<dbReference type="EMBL" id="MK359307">
    <property type="protein sequence ID" value="QAY04878.1"/>
    <property type="molecule type" value="Genomic_DNA"/>
</dbReference>
<name>A0A411BTE2_9CAUD</name>
<evidence type="ECO:0000313" key="2">
    <source>
        <dbReference type="Proteomes" id="UP000289975"/>
    </source>
</evidence>
<accession>A0A411BTE2</accession>
<gene>
    <name evidence="1" type="primary">24</name>
    <name evidence="1" type="ORF">SEA_OCHI17_24</name>
</gene>
<sequence>MKVWNGTAFVDPTAFKVWNGSAFVNPELYTWNGTSFDKVWPTGPAPDIEFIGRESAANTSATATVSVDAPVGTTSGDRVFSMCVANDGRIGGYAAPSGWTELFKNDRFTIAYRDITTWSSPTWGFTGNTDGLRCYNVTLRRSDPSYPWDTPTISSAGFDNSNDTSFSVSVSGFTIGSVGFLMALGRLSDDRTLSDTSLVVNGQSGFGSGVSSQIPNKTGNSTARRALIYHKDNPNPGSGTISFSTTLSAASTGSMYFIHQRLAV</sequence>
<keyword evidence="2" id="KW-1185">Reference proteome</keyword>
<protein>
    <submittedName>
        <fullName evidence="1">Uncharacterized protein</fullName>
    </submittedName>
</protein>
<proteinExistence type="predicted"/>
<dbReference type="Proteomes" id="UP000289975">
    <property type="component" value="Segment"/>
</dbReference>
<reference evidence="1 2" key="1">
    <citation type="submission" date="2019-01" db="EMBL/GenBank/DDBJ databases">
        <authorList>
            <person name="Arabshahi J."/>
            <person name="Bell S."/>
            <person name="Chan J."/>
            <person name="Haskins E."/>
            <person name="Kerstiens E."/>
            <person name="Novak L."/>
            <person name="Okekeogbu I."/>
            <person name="Otero A."/>
            <person name="Smith G."/>
            <person name="Li Y."/>
            <person name="Clase K.L."/>
            <person name="Curtis N."/>
            <person name="Kistler A.B."/>
            <person name="Roscher J.E."/>
            <person name="Garlena R.A."/>
            <person name="Russell D.A."/>
            <person name="Pope W.H."/>
            <person name="Jacobs-Sera D."/>
            <person name="Hatfull G.F."/>
        </authorList>
    </citation>
    <scope>NUCLEOTIDE SEQUENCE [LARGE SCALE GENOMIC DNA]</scope>
</reference>
<dbReference type="KEGG" id="vg:65118748"/>
<dbReference type="RefSeq" id="YP_010101038.1">
    <property type="nucleotide sequence ID" value="NC_055787.1"/>
</dbReference>
<evidence type="ECO:0000313" key="1">
    <source>
        <dbReference type="EMBL" id="QAY04878.1"/>
    </source>
</evidence>
<dbReference type="GeneID" id="65118748"/>
<organism evidence="1 2">
    <name type="scientific">Mycobacterium phage Ochi17</name>
    <dbReference type="NCBI Taxonomy" id="2502425"/>
    <lineage>
        <taxon>Viruses</taxon>
        <taxon>Duplodnaviria</taxon>
        <taxon>Heunggongvirae</taxon>
        <taxon>Uroviricota</taxon>
        <taxon>Caudoviricetes</taxon>
        <taxon>Gracegardnervirinae</taxon>
        <taxon>Cheoctovirus</taxon>
        <taxon>Cheoctovirus ochi17</taxon>
    </lineage>
</organism>